<dbReference type="SUPFAM" id="SSF56112">
    <property type="entry name" value="Protein kinase-like (PK-like)"/>
    <property type="match status" value="1"/>
</dbReference>
<dbReference type="PANTHER" id="PTHR43289">
    <property type="entry name" value="MITOGEN-ACTIVATED PROTEIN KINASE KINASE KINASE 20-RELATED"/>
    <property type="match status" value="1"/>
</dbReference>
<sequence length="314" mass="32453">MGGEWRVPGYSELKVLGEGAQGRVVLARHDGTGAPAAIKYLAPRLRDDAGFRARFRDEADLLRRVRHPCIARLYGLVERPQGAAIVMEAVDGASLKAVLAERAPLAPEAALAVLKGSLLGLGAAHELGVVHRDYKPANVIVRGDGLSKLIDFGIAVDAGEAGRSGTPVYMAPEQWRAEPASPATDVYAATCVFFECVTGRRPFAAGEPGALMHRHLNVPVPVEEVPEPLRPLVAQGMAKDPWERPAGAVAFVAELERVASAAYGAGWERQGLRALAGAAAAVAMLFPLAALGLAPSGASVAAAGAAGVSGAGTA</sequence>
<dbReference type="GO" id="GO:0004674">
    <property type="term" value="F:protein serine/threonine kinase activity"/>
    <property type="evidence" value="ECO:0007669"/>
    <property type="project" value="UniProtKB-EC"/>
</dbReference>
<dbReference type="CDD" id="cd14014">
    <property type="entry name" value="STKc_PknB_like"/>
    <property type="match status" value="1"/>
</dbReference>
<dbReference type="PROSITE" id="PS50011">
    <property type="entry name" value="PROTEIN_KINASE_DOM"/>
    <property type="match status" value="1"/>
</dbReference>
<proteinExistence type="predicted"/>
<dbReference type="InterPro" id="IPR011009">
    <property type="entry name" value="Kinase-like_dom_sf"/>
</dbReference>
<evidence type="ECO:0000256" key="4">
    <source>
        <dbReference type="ARBA" id="ARBA00022741"/>
    </source>
</evidence>
<feature type="non-terminal residue" evidence="8">
    <location>
        <position position="314"/>
    </location>
</feature>
<dbReference type="Pfam" id="PF00069">
    <property type="entry name" value="Pkinase"/>
    <property type="match status" value="1"/>
</dbReference>
<evidence type="ECO:0000256" key="6">
    <source>
        <dbReference type="ARBA" id="ARBA00022840"/>
    </source>
</evidence>
<keyword evidence="2" id="KW-0723">Serine/threonine-protein kinase</keyword>
<dbReference type="EC" id="2.7.11.1" evidence="1"/>
<dbReference type="EMBL" id="JBHSON010000144">
    <property type="protein sequence ID" value="MFC5754250.1"/>
    <property type="molecule type" value="Genomic_DNA"/>
</dbReference>
<comment type="caution">
    <text evidence="8">The sequence shown here is derived from an EMBL/GenBank/DDBJ whole genome shotgun (WGS) entry which is preliminary data.</text>
</comment>
<feature type="domain" description="Protein kinase" evidence="7">
    <location>
        <begin position="10"/>
        <end position="258"/>
    </location>
</feature>
<dbReference type="Gene3D" id="1.10.510.10">
    <property type="entry name" value="Transferase(Phosphotransferase) domain 1"/>
    <property type="match status" value="1"/>
</dbReference>
<keyword evidence="6" id="KW-0067">ATP-binding</keyword>
<evidence type="ECO:0000259" key="7">
    <source>
        <dbReference type="PROSITE" id="PS50011"/>
    </source>
</evidence>
<protein>
    <recommendedName>
        <fullName evidence="1">non-specific serine/threonine protein kinase</fullName>
        <ecNumber evidence="1">2.7.11.1</ecNumber>
    </recommendedName>
</protein>
<gene>
    <name evidence="8" type="ORF">ACFPZN_52275</name>
</gene>
<reference evidence="9" key="1">
    <citation type="journal article" date="2019" name="Int. J. Syst. Evol. Microbiol.">
        <title>The Global Catalogue of Microorganisms (GCM) 10K type strain sequencing project: providing services to taxonomists for standard genome sequencing and annotation.</title>
        <authorList>
            <consortium name="The Broad Institute Genomics Platform"/>
            <consortium name="The Broad Institute Genome Sequencing Center for Infectious Disease"/>
            <person name="Wu L."/>
            <person name="Ma J."/>
        </authorList>
    </citation>
    <scope>NUCLEOTIDE SEQUENCE [LARGE SCALE GENOMIC DNA]</scope>
    <source>
        <strain evidence="9">KCTC 42087</strain>
    </source>
</reference>
<evidence type="ECO:0000256" key="5">
    <source>
        <dbReference type="ARBA" id="ARBA00022777"/>
    </source>
</evidence>
<dbReference type="PANTHER" id="PTHR43289:SF6">
    <property type="entry name" value="SERINE_THREONINE-PROTEIN KINASE NEKL-3"/>
    <property type="match status" value="1"/>
</dbReference>
<keyword evidence="9" id="KW-1185">Reference proteome</keyword>
<evidence type="ECO:0000256" key="3">
    <source>
        <dbReference type="ARBA" id="ARBA00022679"/>
    </source>
</evidence>
<organism evidence="8 9">
    <name type="scientific">Actinomadura rugatobispora</name>
    <dbReference type="NCBI Taxonomy" id="1994"/>
    <lineage>
        <taxon>Bacteria</taxon>
        <taxon>Bacillati</taxon>
        <taxon>Actinomycetota</taxon>
        <taxon>Actinomycetes</taxon>
        <taxon>Streptosporangiales</taxon>
        <taxon>Thermomonosporaceae</taxon>
        <taxon>Actinomadura</taxon>
    </lineage>
</organism>
<dbReference type="Proteomes" id="UP001596074">
    <property type="component" value="Unassembled WGS sequence"/>
</dbReference>
<dbReference type="InterPro" id="IPR000719">
    <property type="entry name" value="Prot_kinase_dom"/>
</dbReference>
<dbReference type="RefSeq" id="WP_378292151.1">
    <property type="nucleotide sequence ID" value="NZ_JBHSON010000144.1"/>
</dbReference>
<evidence type="ECO:0000313" key="9">
    <source>
        <dbReference type="Proteomes" id="UP001596074"/>
    </source>
</evidence>
<dbReference type="Gene3D" id="3.30.200.20">
    <property type="entry name" value="Phosphorylase Kinase, domain 1"/>
    <property type="match status" value="1"/>
</dbReference>
<evidence type="ECO:0000256" key="1">
    <source>
        <dbReference type="ARBA" id="ARBA00012513"/>
    </source>
</evidence>
<evidence type="ECO:0000313" key="8">
    <source>
        <dbReference type="EMBL" id="MFC5754250.1"/>
    </source>
</evidence>
<name>A0ABW1AIV2_9ACTN</name>
<dbReference type="InterPro" id="IPR008271">
    <property type="entry name" value="Ser/Thr_kinase_AS"/>
</dbReference>
<evidence type="ECO:0000256" key="2">
    <source>
        <dbReference type="ARBA" id="ARBA00022527"/>
    </source>
</evidence>
<dbReference type="PROSITE" id="PS00108">
    <property type="entry name" value="PROTEIN_KINASE_ST"/>
    <property type="match status" value="1"/>
</dbReference>
<keyword evidence="5 8" id="KW-0418">Kinase</keyword>
<keyword evidence="3 8" id="KW-0808">Transferase</keyword>
<accession>A0ABW1AIV2</accession>
<keyword evidence="4" id="KW-0547">Nucleotide-binding</keyword>